<dbReference type="SMART" id="SM00028">
    <property type="entry name" value="TPR"/>
    <property type="match status" value="2"/>
</dbReference>
<proteinExistence type="predicted"/>
<dbReference type="SUPFAM" id="SSF48452">
    <property type="entry name" value="TPR-like"/>
    <property type="match status" value="1"/>
</dbReference>
<evidence type="ECO:0000313" key="4">
    <source>
        <dbReference type="Proteomes" id="UP000001191"/>
    </source>
</evidence>
<evidence type="ECO:0000313" key="3">
    <source>
        <dbReference type="EMBL" id="ACC79574.1"/>
    </source>
</evidence>
<dbReference type="Proteomes" id="UP000001191">
    <property type="component" value="Chromosome"/>
</dbReference>
<keyword evidence="2" id="KW-0732">Signal</keyword>
<dbReference type="STRING" id="63737.Npun_R0836"/>
<dbReference type="EMBL" id="CP001037">
    <property type="protein sequence ID" value="ACC79574.1"/>
    <property type="molecule type" value="Genomic_DNA"/>
</dbReference>
<accession>B2IT76</accession>
<feature type="signal peptide" evidence="2">
    <location>
        <begin position="1"/>
        <end position="31"/>
    </location>
</feature>
<reference evidence="4" key="1">
    <citation type="submission" date="2008-04" db="EMBL/GenBank/DDBJ databases">
        <title>Complete sequence of chromosome of Nostoc punctiforme ATCC 29133.</title>
        <authorList>
            <consortium name="US DOE Joint Genome Institute"/>
            <person name="Copeland A."/>
            <person name="Lucas S."/>
            <person name="Lapidus A."/>
            <person name="Glavina del Rio T."/>
            <person name="Dalin E."/>
            <person name="Tice H."/>
            <person name="Pitluck S."/>
            <person name="Chain P."/>
            <person name="Malfatti S."/>
            <person name="Shin M."/>
            <person name="Vergez L."/>
            <person name="Schmutz J."/>
            <person name="Larimer F."/>
            <person name="Land M."/>
            <person name="Hauser L."/>
            <person name="Kyrpides N."/>
            <person name="Kim E."/>
            <person name="Meeks J.C."/>
            <person name="Elhai J."/>
            <person name="Campbell E.L."/>
            <person name="Thiel T."/>
            <person name="Longmire J."/>
            <person name="Potts M."/>
            <person name="Atlas R."/>
        </authorList>
    </citation>
    <scope>NUCLEOTIDE SEQUENCE [LARGE SCALE GENOMIC DNA]</scope>
    <source>
        <strain evidence="4">ATCC 29133 / PCC 73102</strain>
    </source>
</reference>
<sequence length="164" mass="18458">MLMYLNKSLSTVLTLTLITAVLAINTCIAQADKCQYVLWVCIILGKGGNSGPPNKPPDEQIARLKNAIREEKATGDDYLLLGYFYGLQKKYPQSESSYRQGLQRATDVNQQAIAQKGLADVFVATGKKEQAVLNLREAQKLYETLEQKQQVIQIQQQLIQLRKR</sequence>
<reference evidence="3 4" key="2">
    <citation type="journal article" date="2013" name="Plant Physiol.">
        <title>A Nostoc punctiforme Sugar Transporter Necessary to Establish a Cyanobacterium-Plant Symbiosis.</title>
        <authorList>
            <person name="Ekman M."/>
            <person name="Picossi S."/>
            <person name="Campbell E.L."/>
            <person name="Meeks J.C."/>
            <person name="Flores E."/>
        </authorList>
    </citation>
    <scope>NUCLEOTIDE SEQUENCE [LARGE SCALE GENOMIC DNA]</scope>
    <source>
        <strain evidence="4">ATCC 29133 / PCC 73102</strain>
    </source>
</reference>
<dbReference type="HOGENOM" id="CLU_1617305_0_0_3"/>
<organism evidence="3 4">
    <name type="scientific">Nostoc punctiforme (strain ATCC 29133 / PCC 73102)</name>
    <dbReference type="NCBI Taxonomy" id="63737"/>
    <lineage>
        <taxon>Bacteria</taxon>
        <taxon>Bacillati</taxon>
        <taxon>Cyanobacteriota</taxon>
        <taxon>Cyanophyceae</taxon>
        <taxon>Nostocales</taxon>
        <taxon>Nostocaceae</taxon>
        <taxon>Nostoc</taxon>
    </lineage>
</organism>
<name>B2IT76_NOSP7</name>
<keyword evidence="1" id="KW-0175">Coiled coil</keyword>
<dbReference type="InterPro" id="IPR011990">
    <property type="entry name" value="TPR-like_helical_dom_sf"/>
</dbReference>
<dbReference type="RefSeq" id="WP_012407596.1">
    <property type="nucleotide sequence ID" value="NC_010628.1"/>
</dbReference>
<dbReference type="EnsemblBacteria" id="ACC79574">
    <property type="protein sequence ID" value="ACC79574"/>
    <property type="gene ID" value="Npun_R0836"/>
</dbReference>
<keyword evidence="4" id="KW-1185">Reference proteome</keyword>
<gene>
    <name evidence="3" type="ordered locus">Npun_R0836</name>
</gene>
<dbReference type="InterPro" id="IPR019734">
    <property type="entry name" value="TPR_rpt"/>
</dbReference>
<feature type="chain" id="PRO_5002776804" evidence="2">
    <location>
        <begin position="32"/>
        <end position="164"/>
    </location>
</feature>
<dbReference type="Gene3D" id="1.25.40.10">
    <property type="entry name" value="Tetratricopeptide repeat domain"/>
    <property type="match status" value="1"/>
</dbReference>
<dbReference type="KEGG" id="npu:Npun_R0836"/>
<evidence type="ECO:0000256" key="1">
    <source>
        <dbReference type="SAM" id="Coils"/>
    </source>
</evidence>
<evidence type="ECO:0000256" key="2">
    <source>
        <dbReference type="SAM" id="SignalP"/>
    </source>
</evidence>
<feature type="coiled-coil region" evidence="1">
    <location>
        <begin position="128"/>
        <end position="155"/>
    </location>
</feature>
<dbReference type="AlphaFoldDB" id="B2IT76"/>
<protein>
    <submittedName>
        <fullName evidence="3">Tetratricopeptide domain protein</fullName>
    </submittedName>
</protein>